<proteinExistence type="predicted"/>
<keyword evidence="1" id="KW-1133">Transmembrane helix</keyword>
<feature type="transmembrane region" description="Helical" evidence="1">
    <location>
        <begin position="59"/>
        <end position="78"/>
    </location>
</feature>
<sequence>MLQPRIPVNPLPTGIVTPLVQPTAPTTAVEPMPCSHDHTTAPVPATTPRTTVQLTPGSAIALAAGGGAVVLVVGAVLVSMLLAVAITGVSVALIAVVLRLLVRDMNKGR</sequence>
<accession>A0ABZ1L6U2</accession>
<feature type="transmembrane region" description="Helical" evidence="1">
    <location>
        <begin position="84"/>
        <end position="102"/>
    </location>
</feature>
<reference evidence="2 3" key="1">
    <citation type="submission" date="2022-10" db="EMBL/GenBank/DDBJ databases">
        <title>The complete genomes of actinobacterial strains from the NBC collection.</title>
        <authorList>
            <person name="Joergensen T.S."/>
            <person name="Alvarez Arevalo M."/>
            <person name="Sterndorff E.B."/>
            <person name="Faurdal D."/>
            <person name="Vuksanovic O."/>
            <person name="Mourched A.-S."/>
            <person name="Charusanti P."/>
            <person name="Shaw S."/>
            <person name="Blin K."/>
            <person name="Weber T."/>
        </authorList>
    </citation>
    <scope>NUCLEOTIDE SEQUENCE [LARGE SCALE GENOMIC DNA]</scope>
    <source>
        <strain evidence="2 3">NBC_00123</strain>
    </source>
</reference>
<dbReference type="RefSeq" id="WP_327164217.1">
    <property type="nucleotide sequence ID" value="NZ_CP108188.1"/>
</dbReference>
<dbReference type="Proteomes" id="UP001622594">
    <property type="component" value="Chromosome"/>
</dbReference>
<evidence type="ECO:0000313" key="2">
    <source>
        <dbReference type="EMBL" id="WTR70182.1"/>
    </source>
</evidence>
<keyword evidence="3" id="KW-1185">Reference proteome</keyword>
<evidence type="ECO:0000313" key="3">
    <source>
        <dbReference type="Proteomes" id="UP001622594"/>
    </source>
</evidence>
<keyword evidence="1" id="KW-0472">Membrane</keyword>
<gene>
    <name evidence="2" type="ORF">OG814_13330</name>
</gene>
<organism evidence="2 3">
    <name type="scientific">Streptomyces zaomyceticus</name>
    <dbReference type="NCBI Taxonomy" id="68286"/>
    <lineage>
        <taxon>Bacteria</taxon>
        <taxon>Bacillati</taxon>
        <taxon>Actinomycetota</taxon>
        <taxon>Actinomycetes</taxon>
        <taxon>Kitasatosporales</taxon>
        <taxon>Streptomycetaceae</taxon>
        <taxon>Streptomyces</taxon>
    </lineage>
</organism>
<keyword evidence="1" id="KW-0812">Transmembrane</keyword>
<evidence type="ECO:0000256" key="1">
    <source>
        <dbReference type="SAM" id="Phobius"/>
    </source>
</evidence>
<dbReference type="EMBL" id="CP108188">
    <property type="protein sequence ID" value="WTR70182.1"/>
    <property type="molecule type" value="Genomic_DNA"/>
</dbReference>
<protein>
    <submittedName>
        <fullName evidence="2">SpdD-like protein</fullName>
    </submittedName>
</protein>
<name>A0ABZ1L6U2_9ACTN</name>